<comment type="caution">
    <text evidence="1">The sequence shown here is derived from an EMBL/GenBank/DDBJ whole genome shotgun (WGS) entry which is preliminary data.</text>
</comment>
<gene>
    <name evidence="1" type="ORF">EVAR_70028_1</name>
</gene>
<sequence>MAHIMAKKETVEETPNFVFKWMLEKRLLLAHAFVSSKGGSYVSSRAQLSPMTSLRRGNPEGFQRLFAPLALLCLPAPLDEVIKAFELTADAIMLQGVFSPCESDTPRAPGRTDCP</sequence>
<accession>A0A4C2A477</accession>
<evidence type="ECO:0000313" key="2">
    <source>
        <dbReference type="Proteomes" id="UP000299102"/>
    </source>
</evidence>
<reference evidence="1 2" key="1">
    <citation type="journal article" date="2019" name="Commun. Biol.">
        <title>The bagworm genome reveals a unique fibroin gene that provides high tensile strength.</title>
        <authorList>
            <person name="Kono N."/>
            <person name="Nakamura H."/>
            <person name="Ohtoshi R."/>
            <person name="Tomita M."/>
            <person name="Numata K."/>
            <person name="Arakawa K."/>
        </authorList>
    </citation>
    <scope>NUCLEOTIDE SEQUENCE [LARGE SCALE GENOMIC DNA]</scope>
</reference>
<dbReference type="EMBL" id="BGZK01002448">
    <property type="protein sequence ID" value="GBP94024.1"/>
    <property type="molecule type" value="Genomic_DNA"/>
</dbReference>
<proteinExistence type="predicted"/>
<protein>
    <submittedName>
        <fullName evidence="1">Uncharacterized protein</fullName>
    </submittedName>
</protein>
<name>A0A4C2A477_EUMVA</name>
<dbReference type="Proteomes" id="UP000299102">
    <property type="component" value="Unassembled WGS sequence"/>
</dbReference>
<evidence type="ECO:0000313" key="1">
    <source>
        <dbReference type="EMBL" id="GBP94024.1"/>
    </source>
</evidence>
<dbReference type="AlphaFoldDB" id="A0A4C2A477"/>
<keyword evidence="2" id="KW-1185">Reference proteome</keyword>
<organism evidence="1 2">
    <name type="scientific">Eumeta variegata</name>
    <name type="common">Bagworm moth</name>
    <name type="synonym">Eumeta japonica</name>
    <dbReference type="NCBI Taxonomy" id="151549"/>
    <lineage>
        <taxon>Eukaryota</taxon>
        <taxon>Metazoa</taxon>
        <taxon>Ecdysozoa</taxon>
        <taxon>Arthropoda</taxon>
        <taxon>Hexapoda</taxon>
        <taxon>Insecta</taxon>
        <taxon>Pterygota</taxon>
        <taxon>Neoptera</taxon>
        <taxon>Endopterygota</taxon>
        <taxon>Lepidoptera</taxon>
        <taxon>Glossata</taxon>
        <taxon>Ditrysia</taxon>
        <taxon>Tineoidea</taxon>
        <taxon>Psychidae</taxon>
        <taxon>Oiketicinae</taxon>
        <taxon>Eumeta</taxon>
    </lineage>
</organism>